<sequence>MPILFIPLFLEMVVYFIAKIKYSMNVYQTIMIFVLLPTFSIISFRGGYARINDMSGYSFSPLLNYHLLTAFCFISVIKISFDLGFIMIRKRGDERIRSFLMLSGILIALLFTIIFCYILPLNHIFLGAYSAFGLLIFAILWSVAILHYDAFEIRELVIEGVPTPILSRIFSFCVLGLYRIMDGHGYHLKLVASGDKLFLNFQNMNK</sequence>
<dbReference type="NCBIfam" id="NF047679">
    <property type="entry name" value="LIC10906_fam"/>
    <property type="match status" value="1"/>
</dbReference>
<reference evidence="2 3" key="1">
    <citation type="submission" date="2013-01" db="EMBL/GenBank/DDBJ databases">
        <authorList>
            <person name="Harkins D.M."/>
            <person name="Durkin A.S."/>
            <person name="Brinkac L.M."/>
            <person name="Haft D.H."/>
            <person name="Selengut J.D."/>
            <person name="Sanka R."/>
            <person name="DePew J."/>
            <person name="Purushe J."/>
            <person name="Hartskeerl R.A."/>
            <person name="Ahmed A."/>
            <person name="van der Linden H."/>
            <person name="Goris M.G.A."/>
            <person name="Vinetz J.M."/>
            <person name="Sutton G.G."/>
            <person name="Nierman W.C."/>
            <person name="Fouts D.E."/>
        </authorList>
    </citation>
    <scope>NUCLEOTIDE SEQUENCE [LARGE SCALE GENOMIC DNA]</scope>
    <source>
        <strain evidence="2 3">MAVJ 401</strain>
    </source>
</reference>
<proteinExistence type="predicted"/>
<keyword evidence="1" id="KW-1133">Transmembrane helix</keyword>
<evidence type="ECO:0008006" key="4">
    <source>
        <dbReference type="Google" id="ProtNLM"/>
    </source>
</evidence>
<gene>
    <name evidence="2" type="ORF">LEP1GSC063_2857</name>
</gene>
<feature type="transmembrane region" description="Helical" evidence="1">
    <location>
        <begin position="65"/>
        <end position="87"/>
    </location>
</feature>
<comment type="caution">
    <text evidence="2">The sequence shown here is derived from an EMBL/GenBank/DDBJ whole genome shotgun (WGS) entry which is preliminary data.</text>
</comment>
<dbReference type="AlphaFoldDB" id="M6JMI3"/>
<evidence type="ECO:0000256" key="1">
    <source>
        <dbReference type="SAM" id="Phobius"/>
    </source>
</evidence>
<dbReference type="EMBL" id="AHMU02000065">
    <property type="protein sequence ID" value="EMN20800.1"/>
    <property type="molecule type" value="Genomic_DNA"/>
</dbReference>
<feature type="transmembrane region" description="Helical" evidence="1">
    <location>
        <begin position="26"/>
        <end position="45"/>
    </location>
</feature>
<feature type="transmembrane region" description="Helical" evidence="1">
    <location>
        <begin position="99"/>
        <end position="120"/>
    </location>
</feature>
<keyword evidence="1" id="KW-0812">Transmembrane</keyword>
<dbReference type="Proteomes" id="UP000012106">
    <property type="component" value="Unassembled WGS sequence"/>
</dbReference>
<organism evidence="2 3">
    <name type="scientific">Leptospira santarosai serovar Arenal str. MAVJ 401</name>
    <dbReference type="NCBI Taxonomy" id="1049976"/>
    <lineage>
        <taxon>Bacteria</taxon>
        <taxon>Pseudomonadati</taxon>
        <taxon>Spirochaetota</taxon>
        <taxon>Spirochaetia</taxon>
        <taxon>Leptospirales</taxon>
        <taxon>Leptospiraceae</taxon>
        <taxon>Leptospira</taxon>
    </lineage>
</organism>
<accession>M6JMI3</accession>
<feature type="transmembrane region" description="Helical" evidence="1">
    <location>
        <begin position="126"/>
        <end position="146"/>
    </location>
</feature>
<protein>
    <recommendedName>
        <fullName evidence="4">Histidine kinase N-terminal 7TM region domain-containing protein</fullName>
    </recommendedName>
</protein>
<evidence type="ECO:0000313" key="2">
    <source>
        <dbReference type="EMBL" id="EMN20800.1"/>
    </source>
</evidence>
<name>M6JMI3_9LEPT</name>
<keyword evidence="1" id="KW-0472">Membrane</keyword>
<evidence type="ECO:0000313" key="3">
    <source>
        <dbReference type="Proteomes" id="UP000012106"/>
    </source>
</evidence>